<keyword evidence="3" id="KW-1185">Reference proteome</keyword>
<feature type="region of interest" description="Disordered" evidence="1">
    <location>
        <begin position="1"/>
        <end position="26"/>
    </location>
</feature>
<dbReference type="RefSeq" id="WP_157749043.1">
    <property type="nucleotide sequence ID" value="NZ_LT607413.1"/>
</dbReference>
<evidence type="ECO:0000313" key="3">
    <source>
        <dbReference type="Proteomes" id="UP000198253"/>
    </source>
</evidence>
<dbReference type="Proteomes" id="UP000198253">
    <property type="component" value="Chromosome I"/>
</dbReference>
<name>A0A1C5A2N7_MICEC</name>
<organism evidence="2 3">
    <name type="scientific">Micromonospora echinospora</name>
    <name type="common">Micromonospora purpurea</name>
    <dbReference type="NCBI Taxonomy" id="1877"/>
    <lineage>
        <taxon>Bacteria</taxon>
        <taxon>Bacillati</taxon>
        <taxon>Actinomycetota</taxon>
        <taxon>Actinomycetes</taxon>
        <taxon>Micromonosporales</taxon>
        <taxon>Micromonosporaceae</taxon>
        <taxon>Micromonospora</taxon>
    </lineage>
</organism>
<dbReference type="AlphaFoldDB" id="A0A1C5A2N7"/>
<protein>
    <submittedName>
        <fullName evidence="2">Uncharacterized protein</fullName>
    </submittedName>
</protein>
<reference evidence="3" key="1">
    <citation type="submission" date="2016-06" db="EMBL/GenBank/DDBJ databases">
        <authorList>
            <person name="Varghese N."/>
            <person name="Submissions Spin"/>
        </authorList>
    </citation>
    <scope>NUCLEOTIDE SEQUENCE [LARGE SCALE GENOMIC DNA]</scope>
    <source>
        <strain evidence="3">DSM 43816</strain>
    </source>
</reference>
<gene>
    <name evidence="2" type="ORF">GA0070618_6182</name>
</gene>
<proteinExistence type="predicted"/>
<sequence length="49" mass="4941">MSPAGVGPARRARTSRSIPGGDASAVRRGAFADRLPGVAPYGRIAAYGV</sequence>
<dbReference type="InParanoid" id="A0A1C5A2N7"/>
<evidence type="ECO:0000313" key="2">
    <source>
        <dbReference type="EMBL" id="SCF39409.1"/>
    </source>
</evidence>
<dbReference type="EMBL" id="LT607413">
    <property type="protein sequence ID" value="SCF39409.1"/>
    <property type="molecule type" value="Genomic_DNA"/>
</dbReference>
<accession>A0A1C5A2N7</accession>
<evidence type="ECO:0000256" key="1">
    <source>
        <dbReference type="SAM" id="MobiDB-lite"/>
    </source>
</evidence>